<dbReference type="Pfam" id="PF12697">
    <property type="entry name" value="Abhydrolase_6"/>
    <property type="match status" value="1"/>
</dbReference>
<dbReference type="PRINTS" id="PR00111">
    <property type="entry name" value="ABHYDROLASE"/>
</dbReference>
<reference evidence="3" key="1">
    <citation type="journal article" date="2019" name="Int. J. Syst. Evol. Microbiol.">
        <title>The Global Catalogue of Microorganisms (GCM) 10K type strain sequencing project: providing services to taxonomists for standard genome sequencing and annotation.</title>
        <authorList>
            <consortium name="The Broad Institute Genomics Platform"/>
            <consortium name="The Broad Institute Genome Sequencing Center for Infectious Disease"/>
            <person name="Wu L."/>
            <person name="Ma J."/>
        </authorList>
    </citation>
    <scope>NUCLEOTIDE SEQUENCE [LARGE SCALE GENOMIC DNA]</scope>
    <source>
        <strain evidence="3">JCM 18326</strain>
    </source>
</reference>
<sequence length="289" mass="32443">MYKCKVYQGHPIAYREVGSGEQTILFLHGMGSSSLGWEDTIQALKEDYRCIAVDLPGFGMTPWIETQDLFGLYLNLISDLVTDLIGSSLIVAGHSMGGQLAMLSALDMPHQVSGVILSAPAGLEPYSVEDRRLTEQFFSLSQVMQWDEEEVKGHFLRNFYEMPSWAEPLLQQRLEKLTGERHEGFCKAVAAAVSGMLDYPLPNKTVDIPMTVIFGQQDQYIPNRVLHPELTVDKVASSIKQLTNNYSIHLLEDCGHFPHVEQRTKCLSIIRSIVEQYFQTTSMPVNIDG</sequence>
<evidence type="ECO:0000313" key="3">
    <source>
        <dbReference type="Proteomes" id="UP001500298"/>
    </source>
</evidence>
<evidence type="ECO:0000313" key="2">
    <source>
        <dbReference type="EMBL" id="GAA4842612.1"/>
    </source>
</evidence>
<dbReference type="SUPFAM" id="SSF53474">
    <property type="entry name" value="alpha/beta-Hydrolases"/>
    <property type="match status" value="1"/>
</dbReference>
<dbReference type="PANTHER" id="PTHR46438">
    <property type="entry name" value="ALPHA/BETA-HYDROLASES SUPERFAMILY PROTEIN"/>
    <property type="match status" value="1"/>
</dbReference>
<dbReference type="PANTHER" id="PTHR46438:SF2">
    <property type="entry name" value="ALPHA_BETA-HYDROLASES SUPERFAMILY PROTEIN"/>
    <property type="match status" value="1"/>
</dbReference>
<keyword evidence="2" id="KW-0378">Hydrolase</keyword>
<organism evidence="2 3">
    <name type="scientific">Algivirga pacifica</name>
    <dbReference type="NCBI Taxonomy" id="1162670"/>
    <lineage>
        <taxon>Bacteria</taxon>
        <taxon>Pseudomonadati</taxon>
        <taxon>Bacteroidota</taxon>
        <taxon>Cytophagia</taxon>
        <taxon>Cytophagales</taxon>
        <taxon>Flammeovirgaceae</taxon>
        <taxon>Algivirga</taxon>
    </lineage>
</organism>
<name>A0ABP9DG05_9BACT</name>
<dbReference type="EMBL" id="BAABJX010000045">
    <property type="protein sequence ID" value="GAA4842612.1"/>
    <property type="molecule type" value="Genomic_DNA"/>
</dbReference>
<dbReference type="InterPro" id="IPR000073">
    <property type="entry name" value="AB_hydrolase_1"/>
</dbReference>
<dbReference type="GO" id="GO:0016787">
    <property type="term" value="F:hydrolase activity"/>
    <property type="evidence" value="ECO:0007669"/>
    <property type="project" value="UniProtKB-KW"/>
</dbReference>
<gene>
    <name evidence="2" type="ORF">GCM10023331_29640</name>
</gene>
<dbReference type="Gene3D" id="3.40.50.1820">
    <property type="entry name" value="alpha/beta hydrolase"/>
    <property type="match status" value="1"/>
</dbReference>
<protein>
    <submittedName>
        <fullName evidence="2">Alpha/beta fold hydrolase</fullName>
    </submittedName>
</protein>
<evidence type="ECO:0000259" key="1">
    <source>
        <dbReference type="Pfam" id="PF12697"/>
    </source>
</evidence>
<proteinExistence type="predicted"/>
<dbReference type="InterPro" id="IPR029058">
    <property type="entry name" value="AB_hydrolase_fold"/>
</dbReference>
<feature type="domain" description="AB hydrolase-1" evidence="1">
    <location>
        <begin position="24"/>
        <end position="263"/>
    </location>
</feature>
<comment type="caution">
    <text evidence="2">The sequence shown here is derived from an EMBL/GenBank/DDBJ whole genome shotgun (WGS) entry which is preliminary data.</text>
</comment>
<accession>A0ABP9DG05</accession>
<dbReference type="RefSeq" id="WP_345373151.1">
    <property type="nucleotide sequence ID" value="NZ_BAABJX010000045.1"/>
</dbReference>
<keyword evidence="3" id="KW-1185">Reference proteome</keyword>
<dbReference type="Proteomes" id="UP001500298">
    <property type="component" value="Unassembled WGS sequence"/>
</dbReference>